<gene>
    <name evidence="1" type="ORF">S03H2_48265</name>
</gene>
<feature type="non-terminal residue" evidence="1">
    <location>
        <position position="1"/>
    </location>
</feature>
<dbReference type="AlphaFoldDB" id="X1J0F4"/>
<evidence type="ECO:0000313" key="1">
    <source>
        <dbReference type="EMBL" id="GAH63288.1"/>
    </source>
</evidence>
<reference evidence="1" key="1">
    <citation type="journal article" date="2014" name="Front. Microbiol.">
        <title>High frequency of phylogenetically diverse reductive dehalogenase-homologous genes in deep subseafloor sedimentary metagenomes.</title>
        <authorList>
            <person name="Kawai M."/>
            <person name="Futagami T."/>
            <person name="Toyoda A."/>
            <person name="Takaki Y."/>
            <person name="Nishi S."/>
            <person name="Hori S."/>
            <person name="Arai W."/>
            <person name="Tsubouchi T."/>
            <person name="Morono Y."/>
            <person name="Uchiyama I."/>
            <person name="Ito T."/>
            <person name="Fujiyama A."/>
            <person name="Inagaki F."/>
            <person name="Takami H."/>
        </authorList>
    </citation>
    <scope>NUCLEOTIDE SEQUENCE</scope>
    <source>
        <strain evidence="1">Expedition CK06-06</strain>
    </source>
</reference>
<proteinExistence type="predicted"/>
<comment type="caution">
    <text evidence="1">The sequence shown here is derived from an EMBL/GenBank/DDBJ whole genome shotgun (WGS) entry which is preliminary data.</text>
</comment>
<organism evidence="1">
    <name type="scientific">marine sediment metagenome</name>
    <dbReference type="NCBI Taxonomy" id="412755"/>
    <lineage>
        <taxon>unclassified sequences</taxon>
        <taxon>metagenomes</taxon>
        <taxon>ecological metagenomes</taxon>
    </lineage>
</organism>
<dbReference type="EMBL" id="BARU01030416">
    <property type="protein sequence ID" value="GAH63288.1"/>
    <property type="molecule type" value="Genomic_DNA"/>
</dbReference>
<sequence length="140" mass="16064">AEERFAEFPTEKDIVKNTYVVAPRIRWQGMMENPLCSFWEQELSEVWAGAEVEKPQKQSQKQTSLFEDVAKPVAKGWLADDPEMKSIYPISPQIARQSVAIGAMGADGEIRYGEQNTYQGSAFVIMEHKETRLRWVRRLA</sequence>
<protein>
    <submittedName>
        <fullName evidence="1">Uncharacterized protein</fullName>
    </submittedName>
</protein>
<accession>X1J0F4</accession>
<name>X1J0F4_9ZZZZ</name>